<accession>A0A9P4P010</accession>
<organism evidence="1 2">
    <name type="scientific">Tothia fuscella</name>
    <dbReference type="NCBI Taxonomy" id="1048955"/>
    <lineage>
        <taxon>Eukaryota</taxon>
        <taxon>Fungi</taxon>
        <taxon>Dikarya</taxon>
        <taxon>Ascomycota</taxon>
        <taxon>Pezizomycotina</taxon>
        <taxon>Dothideomycetes</taxon>
        <taxon>Pleosporomycetidae</taxon>
        <taxon>Venturiales</taxon>
        <taxon>Cylindrosympodiaceae</taxon>
        <taxon>Tothia</taxon>
    </lineage>
</organism>
<evidence type="ECO:0000313" key="2">
    <source>
        <dbReference type="Proteomes" id="UP000800235"/>
    </source>
</evidence>
<evidence type="ECO:0000313" key="1">
    <source>
        <dbReference type="EMBL" id="KAF2435669.1"/>
    </source>
</evidence>
<keyword evidence="2" id="KW-1185">Reference proteome</keyword>
<dbReference type="AlphaFoldDB" id="A0A9P4P010"/>
<reference evidence="1" key="1">
    <citation type="journal article" date="2020" name="Stud. Mycol.">
        <title>101 Dothideomycetes genomes: a test case for predicting lifestyles and emergence of pathogens.</title>
        <authorList>
            <person name="Haridas S."/>
            <person name="Albert R."/>
            <person name="Binder M."/>
            <person name="Bloem J."/>
            <person name="Labutti K."/>
            <person name="Salamov A."/>
            <person name="Andreopoulos B."/>
            <person name="Baker S."/>
            <person name="Barry K."/>
            <person name="Bills G."/>
            <person name="Bluhm B."/>
            <person name="Cannon C."/>
            <person name="Castanera R."/>
            <person name="Culley D."/>
            <person name="Daum C."/>
            <person name="Ezra D."/>
            <person name="Gonzalez J."/>
            <person name="Henrissat B."/>
            <person name="Kuo A."/>
            <person name="Liang C."/>
            <person name="Lipzen A."/>
            <person name="Lutzoni F."/>
            <person name="Magnuson J."/>
            <person name="Mondo S."/>
            <person name="Nolan M."/>
            <person name="Ohm R."/>
            <person name="Pangilinan J."/>
            <person name="Park H.-J."/>
            <person name="Ramirez L."/>
            <person name="Alfaro M."/>
            <person name="Sun H."/>
            <person name="Tritt A."/>
            <person name="Yoshinaga Y."/>
            <person name="Zwiers L.-H."/>
            <person name="Turgeon B."/>
            <person name="Goodwin S."/>
            <person name="Spatafora J."/>
            <person name="Crous P."/>
            <person name="Grigoriev I."/>
        </authorList>
    </citation>
    <scope>NUCLEOTIDE SEQUENCE</scope>
    <source>
        <strain evidence="1">CBS 130266</strain>
    </source>
</reference>
<dbReference type="Proteomes" id="UP000800235">
    <property type="component" value="Unassembled WGS sequence"/>
</dbReference>
<protein>
    <submittedName>
        <fullName evidence="1">Uncharacterized protein</fullName>
    </submittedName>
</protein>
<dbReference type="OrthoDB" id="2417981at2759"/>
<gene>
    <name evidence="1" type="ORF">EJ08DRAFT_692247</name>
</gene>
<comment type="caution">
    <text evidence="1">The sequence shown here is derived from an EMBL/GenBank/DDBJ whole genome shotgun (WGS) entry which is preliminary data.</text>
</comment>
<dbReference type="EMBL" id="MU007012">
    <property type="protein sequence ID" value="KAF2435669.1"/>
    <property type="molecule type" value="Genomic_DNA"/>
</dbReference>
<name>A0A9P4P010_9PEZI</name>
<proteinExistence type="predicted"/>
<sequence>MSPMGHPYYKDLKPAISMSSLYSDVKSTFSNVDLPKLDLTELKFPEIKFSEINIPELSLPDLTFPFSKSPNLHSASSSISTASTATPSLANSKSTTSLFSSDASTITGSYCSSGDCKVCGSLNFKATSRSQWKRNLDPKYLRQTYCPFEKARQKRDRRVAMAKYEREFSVVPWSPSSPVPQKTEM</sequence>